<dbReference type="InterPro" id="IPR008271">
    <property type="entry name" value="Ser/Thr_kinase_AS"/>
</dbReference>
<dbReference type="InterPro" id="IPR001245">
    <property type="entry name" value="Ser-Thr/Tyr_kinase_cat_dom"/>
</dbReference>
<feature type="domain" description="Protein kinase" evidence="2">
    <location>
        <begin position="149"/>
        <end position="424"/>
    </location>
</feature>
<dbReference type="InterPro" id="IPR000719">
    <property type="entry name" value="Prot_kinase_dom"/>
</dbReference>
<sequence>MVSRCATLLKDAPELFQSMNVLLLARDGDTEVFSSCNQAGNSIEIAMVISRGKGYLSRISEDTYVDEPVFMDSDALLTFMSSNTVFYVTKYMKTVSRRWAPFVMELLQLLINKSPMSCPLRRECIIYMRYMSWSHCVLPFTFYLPGITRVGDHPVSAGGFSNIWKGRMGTTKVCIKVLRFFTQTSNRDDVMKDLTSEVLLLRQLRHPNILSFFGVNEQAVSPSFAIITPWMTHGSLLVYLQRVPCTLQKRIRLLRQVAEGLGYLHTHSPPVVHCDIKAGNILVSENEDCRIGDFGLSILEKTHNEFRPVPFTDGLDDKSGIRGSLRWLAPELLNPCPTIRSRSSRDIYAMGCTILEVISGRPPFYDEKSEIKVMIDVLNGLRPALPPGVGLPAVIWHLINSCWQEDAGARPTAEKISETLDKWLSLPPWAKYRTGEWYGSRTKAQTHFRASDLNTTYWEGNGATRQSSDTFDDYDLPGLEDDGRGRTDYDTPAFQNSLFDARQLRLSSTTNDASARGQANRASSQLSTSETDCISDSEIDTSSKGWWSDEDTDSGPATPISAFSSSDSLPMVAISQWAIDDLDTFHFREKEILSDESVKSRSEPVFPYKPPKGSLWNNRELQGAWSSYMYRQRSGVE</sequence>
<dbReference type="InterPro" id="IPR011009">
    <property type="entry name" value="Kinase-like_dom_sf"/>
</dbReference>
<dbReference type="SUPFAM" id="SSF56112">
    <property type="entry name" value="Protein kinase-like (PK-like)"/>
    <property type="match status" value="1"/>
</dbReference>
<dbReference type="EMBL" id="JBBXMP010000019">
    <property type="protein sequence ID" value="KAL0068262.1"/>
    <property type="molecule type" value="Genomic_DNA"/>
</dbReference>
<gene>
    <name evidence="3" type="ORF">AAF712_004647</name>
</gene>
<reference evidence="3 4" key="1">
    <citation type="submission" date="2024-05" db="EMBL/GenBank/DDBJ databases">
        <title>A draft genome resource for the thread blight pathogen Marasmius tenuissimus strain MS-2.</title>
        <authorList>
            <person name="Yulfo-Soto G.E."/>
            <person name="Baruah I.K."/>
            <person name="Amoako-Attah I."/>
            <person name="Bukari Y."/>
            <person name="Meinhardt L.W."/>
            <person name="Bailey B.A."/>
            <person name="Cohen S.P."/>
        </authorList>
    </citation>
    <scope>NUCLEOTIDE SEQUENCE [LARGE SCALE GENOMIC DNA]</scope>
    <source>
        <strain evidence="3 4">MS-2</strain>
    </source>
</reference>
<name>A0ABR3A6U0_9AGAR</name>
<evidence type="ECO:0000259" key="2">
    <source>
        <dbReference type="PROSITE" id="PS50011"/>
    </source>
</evidence>
<feature type="compositionally biased region" description="Acidic residues" evidence="1">
    <location>
        <begin position="470"/>
        <end position="480"/>
    </location>
</feature>
<proteinExistence type="predicted"/>
<keyword evidence="4" id="KW-1185">Reference proteome</keyword>
<protein>
    <recommendedName>
        <fullName evidence="2">Protein kinase domain-containing protein</fullName>
    </recommendedName>
</protein>
<dbReference type="PANTHER" id="PTHR44329">
    <property type="entry name" value="SERINE/THREONINE-PROTEIN KINASE TNNI3K-RELATED"/>
    <property type="match status" value="1"/>
</dbReference>
<dbReference type="Pfam" id="PF07714">
    <property type="entry name" value="PK_Tyr_Ser-Thr"/>
    <property type="match status" value="1"/>
</dbReference>
<evidence type="ECO:0000256" key="1">
    <source>
        <dbReference type="SAM" id="MobiDB-lite"/>
    </source>
</evidence>
<dbReference type="SMART" id="SM00220">
    <property type="entry name" value="S_TKc"/>
    <property type="match status" value="1"/>
</dbReference>
<dbReference type="Proteomes" id="UP001437256">
    <property type="component" value="Unassembled WGS sequence"/>
</dbReference>
<dbReference type="PROSITE" id="PS50011">
    <property type="entry name" value="PROTEIN_KINASE_DOM"/>
    <property type="match status" value="1"/>
</dbReference>
<dbReference type="PANTHER" id="PTHR44329:SF289">
    <property type="entry name" value="SERINE_THREONINE-PROTEIN KINASE VIK"/>
    <property type="match status" value="1"/>
</dbReference>
<feature type="compositionally biased region" description="Polar residues" evidence="1">
    <location>
        <begin position="520"/>
        <end position="532"/>
    </location>
</feature>
<comment type="caution">
    <text evidence="3">The sequence shown here is derived from an EMBL/GenBank/DDBJ whole genome shotgun (WGS) entry which is preliminary data.</text>
</comment>
<feature type="region of interest" description="Disordered" evidence="1">
    <location>
        <begin position="509"/>
        <end position="565"/>
    </location>
</feature>
<dbReference type="InterPro" id="IPR051681">
    <property type="entry name" value="Ser/Thr_Kinases-Pseudokinases"/>
</dbReference>
<organism evidence="3 4">
    <name type="scientific">Marasmius tenuissimus</name>
    <dbReference type="NCBI Taxonomy" id="585030"/>
    <lineage>
        <taxon>Eukaryota</taxon>
        <taxon>Fungi</taxon>
        <taxon>Dikarya</taxon>
        <taxon>Basidiomycota</taxon>
        <taxon>Agaricomycotina</taxon>
        <taxon>Agaricomycetes</taxon>
        <taxon>Agaricomycetidae</taxon>
        <taxon>Agaricales</taxon>
        <taxon>Marasmiineae</taxon>
        <taxon>Marasmiaceae</taxon>
        <taxon>Marasmius</taxon>
    </lineage>
</organism>
<dbReference type="Gene3D" id="1.10.510.10">
    <property type="entry name" value="Transferase(Phosphotransferase) domain 1"/>
    <property type="match status" value="1"/>
</dbReference>
<evidence type="ECO:0000313" key="4">
    <source>
        <dbReference type="Proteomes" id="UP001437256"/>
    </source>
</evidence>
<feature type="region of interest" description="Disordered" evidence="1">
    <location>
        <begin position="459"/>
        <end position="492"/>
    </location>
</feature>
<feature type="compositionally biased region" description="Polar residues" evidence="1">
    <location>
        <begin position="459"/>
        <end position="469"/>
    </location>
</feature>
<dbReference type="PROSITE" id="PS00108">
    <property type="entry name" value="PROTEIN_KINASE_ST"/>
    <property type="match status" value="1"/>
</dbReference>
<evidence type="ECO:0000313" key="3">
    <source>
        <dbReference type="EMBL" id="KAL0068262.1"/>
    </source>
</evidence>
<accession>A0ABR3A6U0</accession>